<reference evidence="5 6" key="1">
    <citation type="submission" date="2019-01" db="EMBL/GenBank/DDBJ databases">
        <authorList>
            <person name="Chen W.-M."/>
        </authorList>
    </citation>
    <scope>NUCLEOTIDE SEQUENCE [LARGE SCALE GENOMIC DNA]</scope>
    <source>
        <strain evidence="5 6">KYPC3</strain>
    </source>
</reference>
<keyword evidence="6" id="KW-1185">Reference proteome</keyword>
<dbReference type="Proteomes" id="UP000283077">
    <property type="component" value="Unassembled WGS sequence"/>
</dbReference>
<dbReference type="PROSITE" id="PS50930">
    <property type="entry name" value="HTH_LYTTR"/>
    <property type="match status" value="1"/>
</dbReference>
<dbReference type="AlphaFoldDB" id="A0A437QLU9"/>
<sequence length="236" mass="26706">MPIRYMIVDDEPIAHRIIEDYCAEISNLALVNNSYNALAALEYLHSNPVDLIFLDINMPKLKGFEFLRTLKQPPPVIVTSAHQEYAITGYELNVCDYLLKPFSLARFIMAVNKVSAPFAATASQSVPVAQSANAEPQAIFVKGDKKQHQVFLRDIVYIEALGNYCILHCENDKIITQQTISGFEKQLPNEQFIRIHKSFIVAKAKVQAIESAQLQLEKKTIPIGHTYKKTLSEWIK</sequence>
<dbReference type="RefSeq" id="WP_127699951.1">
    <property type="nucleotide sequence ID" value="NZ_SACS01000015.1"/>
</dbReference>
<evidence type="ECO:0000313" key="6">
    <source>
        <dbReference type="Proteomes" id="UP000283077"/>
    </source>
</evidence>
<dbReference type="InterPro" id="IPR011006">
    <property type="entry name" value="CheY-like_superfamily"/>
</dbReference>
<evidence type="ECO:0000259" key="3">
    <source>
        <dbReference type="PROSITE" id="PS50110"/>
    </source>
</evidence>
<dbReference type="OrthoDB" id="236568at2"/>
<dbReference type="Gene3D" id="3.40.50.2300">
    <property type="match status" value="1"/>
</dbReference>
<dbReference type="SMART" id="SM00850">
    <property type="entry name" value="LytTR"/>
    <property type="match status" value="1"/>
</dbReference>
<dbReference type="InterPro" id="IPR046947">
    <property type="entry name" value="LytR-like"/>
</dbReference>
<organism evidence="5 6">
    <name type="scientific">Rheinheimera riviphila</name>
    <dbReference type="NCBI Taxonomy" id="1834037"/>
    <lineage>
        <taxon>Bacteria</taxon>
        <taxon>Pseudomonadati</taxon>
        <taxon>Pseudomonadota</taxon>
        <taxon>Gammaproteobacteria</taxon>
        <taxon>Chromatiales</taxon>
        <taxon>Chromatiaceae</taxon>
        <taxon>Rheinheimera</taxon>
    </lineage>
</organism>
<dbReference type="PANTHER" id="PTHR37299:SF1">
    <property type="entry name" value="STAGE 0 SPORULATION PROTEIN A HOMOLOG"/>
    <property type="match status" value="1"/>
</dbReference>
<dbReference type="Pfam" id="PF00072">
    <property type="entry name" value="Response_reg"/>
    <property type="match status" value="1"/>
</dbReference>
<dbReference type="EMBL" id="SACS01000015">
    <property type="protein sequence ID" value="RVU35477.1"/>
    <property type="molecule type" value="Genomic_DNA"/>
</dbReference>
<evidence type="ECO:0000313" key="5">
    <source>
        <dbReference type="EMBL" id="RVU35477.1"/>
    </source>
</evidence>
<evidence type="ECO:0000259" key="4">
    <source>
        <dbReference type="PROSITE" id="PS50930"/>
    </source>
</evidence>
<keyword evidence="1" id="KW-0902">Two-component regulatory system</keyword>
<dbReference type="PANTHER" id="PTHR37299">
    <property type="entry name" value="TRANSCRIPTIONAL REGULATOR-RELATED"/>
    <property type="match status" value="1"/>
</dbReference>
<proteinExistence type="predicted"/>
<dbReference type="PROSITE" id="PS50110">
    <property type="entry name" value="RESPONSE_REGULATORY"/>
    <property type="match status" value="1"/>
</dbReference>
<gene>
    <name evidence="5" type="ORF">EOE67_13985</name>
</gene>
<dbReference type="InterPro" id="IPR007492">
    <property type="entry name" value="LytTR_DNA-bd_dom"/>
</dbReference>
<feature type="domain" description="Response regulatory" evidence="3">
    <location>
        <begin position="4"/>
        <end position="115"/>
    </location>
</feature>
<protein>
    <submittedName>
        <fullName evidence="5">Response regulator transcription factor</fullName>
    </submittedName>
</protein>
<name>A0A437QLU9_9GAMM</name>
<evidence type="ECO:0000256" key="1">
    <source>
        <dbReference type="ARBA" id="ARBA00023012"/>
    </source>
</evidence>
<dbReference type="GO" id="GO:0000156">
    <property type="term" value="F:phosphorelay response regulator activity"/>
    <property type="evidence" value="ECO:0007669"/>
    <property type="project" value="InterPro"/>
</dbReference>
<feature type="modified residue" description="4-aspartylphosphate" evidence="2">
    <location>
        <position position="55"/>
    </location>
</feature>
<accession>A0A437QLU9</accession>
<dbReference type="SUPFAM" id="SSF52172">
    <property type="entry name" value="CheY-like"/>
    <property type="match status" value="1"/>
</dbReference>
<feature type="domain" description="HTH LytTR-type" evidence="4">
    <location>
        <begin position="139"/>
        <end position="236"/>
    </location>
</feature>
<keyword evidence="2" id="KW-0597">Phosphoprotein</keyword>
<dbReference type="SMART" id="SM00448">
    <property type="entry name" value="REC"/>
    <property type="match status" value="1"/>
</dbReference>
<evidence type="ECO:0000256" key="2">
    <source>
        <dbReference type="PROSITE-ProRule" id="PRU00169"/>
    </source>
</evidence>
<dbReference type="Gene3D" id="2.40.50.1020">
    <property type="entry name" value="LytTr DNA-binding domain"/>
    <property type="match status" value="1"/>
</dbReference>
<comment type="caution">
    <text evidence="5">The sequence shown here is derived from an EMBL/GenBank/DDBJ whole genome shotgun (WGS) entry which is preliminary data.</text>
</comment>
<dbReference type="Pfam" id="PF04397">
    <property type="entry name" value="LytTR"/>
    <property type="match status" value="1"/>
</dbReference>
<dbReference type="InterPro" id="IPR001789">
    <property type="entry name" value="Sig_transdc_resp-reg_receiver"/>
</dbReference>
<dbReference type="GO" id="GO:0003677">
    <property type="term" value="F:DNA binding"/>
    <property type="evidence" value="ECO:0007669"/>
    <property type="project" value="InterPro"/>
</dbReference>